<feature type="transmembrane region" description="Helical" evidence="5">
    <location>
        <begin position="213"/>
        <end position="236"/>
    </location>
</feature>
<keyword evidence="4 5" id="KW-0472">Membrane</keyword>
<dbReference type="InterPro" id="IPR036259">
    <property type="entry name" value="MFS_trans_sf"/>
</dbReference>
<comment type="caution">
    <text evidence="7">The sequence shown here is derived from an EMBL/GenBank/DDBJ whole genome shotgun (WGS) entry which is preliminary data.</text>
</comment>
<keyword evidence="3 5" id="KW-1133">Transmembrane helix</keyword>
<dbReference type="PROSITE" id="PS50850">
    <property type="entry name" value="MFS"/>
    <property type="match status" value="1"/>
</dbReference>
<evidence type="ECO:0000256" key="3">
    <source>
        <dbReference type="ARBA" id="ARBA00022989"/>
    </source>
</evidence>
<keyword evidence="8" id="KW-1185">Reference proteome</keyword>
<feature type="domain" description="Major facilitator superfamily (MFS) profile" evidence="6">
    <location>
        <begin position="1"/>
        <end position="291"/>
    </location>
</feature>
<evidence type="ECO:0000256" key="5">
    <source>
        <dbReference type="SAM" id="Phobius"/>
    </source>
</evidence>
<organism evidence="7 8">
    <name type="scientific">Gigaspora margarita</name>
    <dbReference type="NCBI Taxonomy" id="4874"/>
    <lineage>
        <taxon>Eukaryota</taxon>
        <taxon>Fungi</taxon>
        <taxon>Fungi incertae sedis</taxon>
        <taxon>Mucoromycota</taxon>
        <taxon>Glomeromycotina</taxon>
        <taxon>Glomeromycetes</taxon>
        <taxon>Diversisporales</taxon>
        <taxon>Gigasporaceae</taxon>
        <taxon>Gigaspora</taxon>
    </lineage>
</organism>
<reference evidence="7 8" key="1">
    <citation type="submission" date="2021-06" db="EMBL/GenBank/DDBJ databases">
        <authorList>
            <person name="Kallberg Y."/>
            <person name="Tangrot J."/>
            <person name="Rosling A."/>
        </authorList>
    </citation>
    <scope>NUCLEOTIDE SEQUENCE [LARGE SCALE GENOMIC DNA]</scope>
    <source>
        <strain evidence="7 8">120-4 pot B 10/14</strain>
    </source>
</reference>
<dbReference type="EMBL" id="CAJVQB010000652">
    <property type="protein sequence ID" value="CAG8500242.1"/>
    <property type="molecule type" value="Genomic_DNA"/>
</dbReference>
<evidence type="ECO:0000256" key="2">
    <source>
        <dbReference type="ARBA" id="ARBA00022692"/>
    </source>
</evidence>
<gene>
    <name evidence="7" type="ORF">GMARGA_LOCUS2163</name>
</gene>
<evidence type="ECO:0000259" key="6">
    <source>
        <dbReference type="PROSITE" id="PS50850"/>
    </source>
</evidence>
<proteinExistence type="predicted"/>
<keyword evidence="2 5" id="KW-0812">Transmembrane</keyword>
<evidence type="ECO:0000313" key="8">
    <source>
        <dbReference type="Proteomes" id="UP000789901"/>
    </source>
</evidence>
<accession>A0ABM8W1F0</accession>
<comment type="subcellular location">
    <subcellularLocation>
        <location evidence="1">Membrane</location>
        <topology evidence="1">Multi-pass membrane protein</topology>
    </subcellularLocation>
</comment>
<protein>
    <submittedName>
        <fullName evidence="7">42835_t:CDS:1</fullName>
    </submittedName>
</protein>
<dbReference type="InterPro" id="IPR011701">
    <property type="entry name" value="MFS"/>
</dbReference>
<feature type="transmembrane region" description="Helical" evidence="5">
    <location>
        <begin position="128"/>
        <end position="149"/>
    </location>
</feature>
<feature type="transmembrane region" description="Helical" evidence="5">
    <location>
        <begin position="33"/>
        <end position="55"/>
    </location>
</feature>
<dbReference type="InterPro" id="IPR020846">
    <property type="entry name" value="MFS_dom"/>
</dbReference>
<dbReference type="PANTHER" id="PTHR23502">
    <property type="entry name" value="MAJOR FACILITATOR SUPERFAMILY"/>
    <property type="match status" value="1"/>
</dbReference>
<feature type="transmembrane region" description="Helical" evidence="5">
    <location>
        <begin position="62"/>
        <end position="82"/>
    </location>
</feature>
<evidence type="ECO:0000256" key="1">
    <source>
        <dbReference type="ARBA" id="ARBA00004141"/>
    </source>
</evidence>
<feature type="transmembrane region" description="Helical" evidence="5">
    <location>
        <begin position="242"/>
        <end position="264"/>
    </location>
</feature>
<dbReference type="Gene3D" id="1.20.1250.20">
    <property type="entry name" value="MFS general substrate transporter like domains"/>
    <property type="match status" value="1"/>
</dbReference>
<sequence length="291" mass="31995">MRVLQSCGASAVLSVGAGSISDIFESDESGRAYGMFYAIPLLSFLIGTIVGGYITQYYGWHWIFWSLSIFGGILFFFILFALPETFHQSSFQLSDNEANQNSLMTPRKHFNPFSPLCLFRHFKVTLTLIYFGLTITIVYAQDVLIAKIFTNLYNLSASKVGFVFLAQGAGYVVGSLIGGHYSDFILKREKKNNGGVSYPEMCLKDLFPDYSTLVIATVNLVRIAFASIMTVSAASLQDALGIGYMYTVLVGITALGSGCLVLVYSKEKMQIKNLASKRIISGGTYFTDILA</sequence>
<dbReference type="Pfam" id="PF07690">
    <property type="entry name" value="MFS_1"/>
    <property type="match status" value="1"/>
</dbReference>
<dbReference type="Proteomes" id="UP000789901">
    <property type="component" value="Unassembled WGS sequence"/>
</dbReference>
<name>A0ABM8W1F0_GIGMA</name>
<dbReference type="SUPFAM" id="SSF103473">
    <property type="entry name" value="MFS general substrate transporter"/>
    <property type="match status" value="1"/>
</dbReference>
<dbReference type="PANTHER" id="PTHR23502:SF5">
    <property type="entry name" value="QUINIDINE RESISTANCE PROTEIN 3"/>
    <property type="match status" value="1"/>
</dbReference>
<evidence type="ECO:0000313" key="7">
    <source>
        <dbReference type="EMBL" id="CAG8500242.1"/>
    </source>
</evidence>
<evidence type="ECO:0000256" key="4">
    <source>
        <dbReference type="ARBA" id="ARBA00023136"/>
    </source>
</evidence>